<gene>
    <name evidence="1" type="ORF">NP493_190g04029</name>
</gene>
<evidence type="ECO:0000313" key="1">
    <source>
        <dbReference type="EMBL" id="KAK2186748.1"/>
    </source>
</evidence>
<dbReference type="SUPFAM" id="SSF49899">
    <property type="entry name" value="Concanavalin A-like lectins/glucanases"/>
    <property type="match status" value="1"/>
</dbReference>
<accession>A0AAD9P248</accession>
<dbReference type="EMBL" id="JAODUO010000190">
    <property type="protein sequence ID" value="KAK2186748.1"/>
    <property type="molecule type" value="Genomic_DNA"/>
</dbReference>
<evidence type="ECO:0000313" key="2">
    <source>
        <dbReference type="Proteomes" id="UP001209878"/>
    </source>
</evidence>
<proteinExistence type="predicted"/>
<keyword evidence="2" id="KW-1185">Reference proteome</keyword>
<protein>
    <recommendedName>
        <fullName evidence="3">LamG domain-containing protein</fullName>
    </recommendedName>
</protein>
<dbReference type="AlphaFoldDB" id="A0AAD9P248"/>
<comment type="caution">
    <text evidence="1">The sequence shown here is derived from an EMBL/GenBank/DDBJ whole genome shotgun (WGS) entry which is preliminary data.</text>
</comment>
<dbReference type="InterPro" id="IPR013320">
    <property type="entry name" value="ConA-like_dom_sf"/>
</dbReference>
<name>A0AAD9P248_RIDPI</name>
<dbReference type="Gene3D" id="2.60.120.200">
    <property type="match status" value="1"/>
</dbReference>
<organism evidence="1 2">
    <name type="scientific">Ridgeia piscesae</name>
    <name type="common">Tubeworm</name>
    <dbReference type="NCBI Taxonomy" id="27915"/>
    <lineage>
        <taxon>Eukaryota</taxon>
        <taxon>Metazoa</taxon>
        <taxon>Spiralia</taxon>
        <taxon>Lophotrochozoa</taxon>
        <taxon>Annelida</taxon>
        <taxon>Polychaeta</taxon>
        <taxon>Sedentaria</taxon>
        <taxon>Canalipalpata</taxon>
        <taxon>Sabellida</taxon>
        <taxon>Siboglinidae</taxon>
        <taxon>Ridgeia</taxon>
    </lineage>
</organism>
<sequence>MNDHTWHHAAWVYDGAELKLYIDGVLERRDDMTGFMQNNDVPMHIANNCDDDYFVGCIDELRVYERVLSKADIDDLMTLP</sequence>
<reference evidence="1" key="1">
    <citation type="journal article" date="2023" name="Mol. Biol. Evol.">
        <title>Third-Generation Sequencing Reveals the Adaptive Role of the Epigenome in Three Deep-Sea Polychaetes.</title>
        <authorList>
            <person name="Perez M."/>
            <person name="Aroh O."/>
            <person name="Sun Y."/>
            <person name="Lan Y."/>
            <person name="Juniper S.K."/>
            <person name="Young C.R."/>
            <person name="Angers B."/>
            <person name="Qian P.Y."/>
        </authorList>
    </citation>
    <scope>NUCLEOTIDE SEQUENCE</scope>
    <source>
        <strain evidence="1">R07B-5</strain>
    </source>
</reference>
<dbReference type="Proteomes" id="UP001209878">
    <property type="component" value="Unassembled WGS sequence"/>
</dbReference>
<dbReference type="Pfam" id="PF13385">
    <property type="entry name" value="Laminin_G_3"/>
    <property type="match status" value="1"/>
</dbReference>
<evidence type="ECO:0008006" key="3">
    <source>
        <dbReference type="Google" id="ProtNLM"/>
    </source>
</evidence>